<organism evidence="12 13">
    <name type="scientific">Triparma retinervis</name>
    <dbReference type="NCBI Taxonomy" id="2557542"/>
    <lineage>
        <taxon>Eukaryota</taxon>
        <taxon>Sar</taxon>
        <taxon>Stramenopiles</taxon>
        <taxon>Ochrophyta</taxon>
        <taxon>Bolidophyceae</taxon>
        <taxon>Parmales</taxon>
        <taxon>Triparmaceae</taxon>
        <taxon>Triparma</taxon>
    </lineage>
</organism>
<dbReference type="EMBL" id="BRXZ01000944">
    <property type="protein sequence ID" value="GMH58136.1"/>
    <property type="molecule type" value="Genomic_DNA"/>
</dbReference>
<evidence type="ECO:0000256" key="6">
    <source>
        <dbReference type="ARBA" id="ARBA00023187"/>
    </source>
</evidence>
<keyword evidence="3 10" id="KW-0507">mRNA processing</keyword>
<protein>
    <recommendedName>
        <fullName evidence="9">Sm protein F</fullName>
    </recommendedName>
</protein>
<dbReference type="PIRSF" id="PIRSF006609">
    <property type="entry name" value="snRNP_SmF"/>
    <property type="match status" value="1"/>
</dbReference>
<evidence type="ECO:0000256" key="4">
    <source>
        <dbReference type="ARBA" id="ARBA00022728"/>
    </source>
</evidence>
<dbReference type="InterPro" id="IPR047575">
    <property type="entry name" value="Sm"/>
</dbReference>
<gene>
    <name evidence="12" type="ORF">TrRE_jg8674</name>
</gene>
<evidence type="ECO:0000256" key="3">
    <source>
        <dbReference type="ARBA" id="ARBA00022664"/>
    </source>
</evidence>
<evidence type="ECO:0000256" key="7">
    <source>
        <dbReference type="ARBA" id="ARBA00023242"/>
    </source>
</evidence>
<dbReference type="Proteomes" id="UP001165082">
    <property type="component" value="Unassembled WGS sequence"/>
</dbReference>
<comment type="subcellular location">
    <subcellularLocation>
        <location evidence="1 10">Nucleus</location>
    </subcellularLocation>
</comment>
<dbReference type="InterPro" id="IPR010920">
    <property type="entry name" value="LSM_dom_sf"/>
</dbReference>
<evidence type="ECO:0000256" key="9">
    <source>
        <dbReference type="ARBA" id="ARBA00030144"/>
    </source>
</evidence>
<sequence length="77" mass="8245">MSALIVNPKPFLNSLIGSPVTVRLKWGLTYTGVLLSTDSYMNLQLSSGVEYVGKEKAGDVGEILIRCNNVLFVKGGA</sequence>
<keyword evidence="7 10" id="KW-0539">Nucleus</keyword>
<evidence type="ECO:0000256" key="10">
    <source>
        <dbReference type="PIRNR" id="PIRNR006609"/>
    </source>
</evidence>
<dbReference type="AlphaFoldDB" id="A0A9W6ZU75"/>
<dbReference type="GO" id="GO:0003723">
    <property type="term" value="F:RNA binding"/>
    <property type="evidence" value="ECO:0007669"/>
    <property type="project" value="UniProtKB-UniRule"/>
</dbReference>
<dbReference type="InterPro" id="IPR016487">
    <property type="entry name" value="Lsm6/sSmF"/>
</dbReference>
<accession>A0A9W6ZU75</accession>
<evidence type="ECO:0000256" key="8">
    <source>
        <dbReference type="ARBA" id="ARBA00023274"/>
    </source>
</evidence>
<proteinExistence type="inferred from homology"/>
<dbReference type="GO" id="GO:0000398">
    <property type="term" value="P:mRNA splicing, via spliceosome"/>
    <property type="evidence" value="ECO:0007669"/>
    <property type="project" value="InterPro"/>
</dbReference>
<dbReference type="GO" id="GO:0071013">
    <property type="term" value="C:catalytic step 2 spliceosome"/>
    <property type="evidence" value="ECO:0007669"/>
    <property type="project" value="TreeGrafter"/>
</dbReference>
<dbReference type="CDD" id="cd01722">
    <property type="entry name" value="Sm_F"/>
    <property type="match status" value="1"/>
</dbReference>
<reference evidence="12" key="1">
    <citation type="submission" date="2022-07" db="EMBL/GenBank/DDBJ databases">
        <title>Genome analysis of Parmales, a sister group of diatoms, reveals the evolutionary specialization of diatoms from phago-mixotrophs to photoautotrophs.</title>
        <authorList>
            <person name="Ban H."/>
            <person name="Sato S."/>
            <person name="Yoshikawa S."/>
            <person name="Kazumasa Y."/>
            <person name="Nakamura Y."/>
            <person name="Ichinomiya M."/>
            <person name="Saitoh K."/>
            <person name="Sato N."/>
            <person name="Blanc-Mathieu R."/>
            <person name="Endo H."/>
            <person name="Kuwata A."/>
            <person name="Ogata H."/>
        </authorList>
    </citation>
    <scope>NUCLEOTIDE SEQUENCE</scope>
</reference>
<dbReference type="InterPro" id="IPR034100">
    <property type="entry name" value="Sm_F"/>
</dbReference>
<dbReference type="Gene3D" id="2.30.30.100">
    <property type="match status" value="1"/>
</dbReference>
<comment type="similarity">
    <text evidence="2 10">Belongs to the snRNP Sm proteins family. SmF/LSm6 subfamily.</text>
</comment>
<dbReference type="SMART" id="SM00651">
    <property type="entry name" value="Sm"/>
    <property type="match status" value="1"/>
</dbReference>
<evidence type="ECO:0000256" key="2">
    <source>
        <dbReference type="ARBA" id="ARBA00007927"/>
    </source>
</evidence>
<comment type="caution">
    <text evidence="12">The sequence shown here is derived from an EMBL/GenBank/DDBJ whole genome shotgun (WGS) entry which is preliminary data.</text>
</comment>
<dbReference type="Pfam" id="PF01423">
    <property type="entry name" value="LSM"/>
    <property type="match status" value="1"/>
</dbReference>
<name>A0A9W6ZU75_9STRA</name>
<feature type="domain" description="Sm" evidence="11">
    <location>
        <begin position="7"/>
        <end position="77"/>
    </location>
</feature>
<dbReference type="PANTHER" id="PTHR11021:SF0">
    <property type="entry name" value="SMALL NUCLEAR RIBONUCLEOPROTEIN F"/>
    <property type="match status" value="1"/>
</dbReference>
<keyword evidence="8 10" id="KW-0687">Ribonucleoprotein</keyword>
<keyword evidence="4 10" id="KW-0747">Spliceosome</keyword>
<evidence type="ECO:0000313" key="13">
    <source>
        <dbReference type="Proteomes" id="UP001165082"/>
    </source>
</evidence>
<dbReference type="SUPFAM" id="SSF50182">
    <property type="entry name" value="Sm-like ribonucleoproteins"/>
    <property type="match status" value="1"/>
</dbReference>
<evidence type="ECO:0000256" key="1">
    <source>
        <dbReference type="ARBA" id="ARBA00004123"/>
    </source>
</evidence>
<keyword evidence="13" id="KW-1185">Reference proteome</keyword>
<dbReference type="PANTHER" id="PTHR11021">
    <property type="entry name" value="SMALL NUCLEAR RIBONUCLEOPROTEIN F SNRNP-F"/>
    <property type="match status" value="1"/>
</dbReference>
<dbReference type="GO" id="GO:0034715">
    <property type="term" value="C:pICln-Sm protein complex"/>
    <property type="evidence" value="ECO:0007669"/>
    <property type="project" value="TreeGrafter"/>
</dbReference>
<dbReference type="InterPro" id="IPR001163">
    <property type="entry name" value="Sm_dom_euk/arc"/>
</dbReference>
<dbReference type="OrthoDB" id="409625at2759"/>
<dbReference type="GO" id="GO:0005685">
    <property type="term" value="C:U1 snRNP"/>
    <property type="evidence" value="ECO:0007669"/>
    <property type="project" value="TreeGrafter"/>
</dbReference>
<evidence type="ECO:0000256" key="5">
    <source>
        <dbReference type="ARBA" id="ARBA00022884"/>
    </source>
</evidence>
<dbReference type="PROSITE" id="PS52002">
    <property type="entry name" value="SM"/>
    <property type="match status" value="1"/>
</dbReference>
<evidence type="ECO:0000259" key="11">
    <source>
        <dbReference type="PROSITE" id="PS52002"/>
    </source>
</evidence>
<keyword evidence="6 10" id="KW-0508">mRNA splicing</keyword>
<evidence type="ECO:0000313" key="12">
    <source>
        <dbReference type="EMBL" id="GMH58136.1"/>
    </source>
</evidence>
<keyword evidence="5 10" id="KW-0694">RNA-binding</keyword>